<proteinExistence type="predicted"/>
<sequence length="92" mass="10154">MPLRGNARLLGVVEADDAAQNLAKAWQQSDFLTLELLAEVQERHRPPARIDELLLTKQCDGTGYGEFIVDPATIYAPRSTGALENGLPSRHR</sequence>
<organism evidence="1 2">
    <name type="scientific">Auriscalpium vulgare</name>
    <dbReference type="NCBI Taxonomy" id="40419"/>
    <lineage>
        <taxon>Eukaryota</taxon>
        <taxon>Fungi</taxon>
        <taxon>Dikarya</taxon>
        <taxon>Basidiomycota</taxon>
        <taxon>Agaricomycotina</taxon>
        <taxon>Agaricomycetes</taxon>
        <taxon>Russulales</taxon>
        <taxon>Auriscalpiaceae</taxon>
        <taxon>Auriscalpium</taxon>
    </lineage>
</organism>
<reference evidence="1" key="1">
    <citation type="submission" date="2021-02" db="EMBL/GenBank/DDBJ databases">
        <authorList>
            <consortium name="DOE Joint Genome Institute"/>
            <person name="Ahrendt S."/>
            <person name="Looney B.P."/>
            <person name="Miyauchi S."/>
            <person name="Morin E."/>
            <person name="Drula E."/>
            <person name="Courty P.E."/>
            <person name="Chicoki N."/>
            <person name="Fauchery L."/>
            <person name="Kohler A."/>
            <person name="Kuo A."/>
            <person name="Labutti K."/>
            <person name="Pangilinan J."/>
            <person name="Lipzen A."/>
            <person name="Riley R."/>
            <person name="Andreopoulos W."/>
            <person name="He G."/>
            <person name="Johnson J."/>
            <person name="Barry K.W."/>
            <person name="Grigoriev I.V."/>
            <person name="Nagy L."/>
            <person name="Hibbett D."/>
            <person name="Henrissat B."/>
            <person name="Matheny P.B."/>
            <person name="Labbe J."/>
            <person name="Martin F."/>
        </authorList>
    </citation>
    <scope>NUCLEOTIDE SEQUENCE</scope>
    <source>
        <strain evidence="1">FP105234-sp</strain>
    </source>
</reference>
<name>A0ACB8RC49_9AGAM</name>
<evidence type="ECO:0000313" key="2">
    <source>
        <dbReference type="Proteomes" id="UP000814033"/>
    </source>
</evidence>
<accession>A0ACB8RC49</accession>
<reference evidence="1" key="2">
    <citation type="journal article" date="2022" name="New Phytol.">
        <title>Evolutionary transition to the ectomycorrhizal habit in the genomes of a hyperdiverse lineage of mushroom-forming fungi.</title>
        <authorList>
            <person name="Looney B."/>
            <person name="Miyauchi S."/>
            <person name="Morin E."/>
            <person name="Drula E."/>
            <person name="Courty P.E."/>
            <person name="Kohler A."/>
            <person name="Kuo A."/>
            <person name="LaButti K."/>
            <person name="Pangilinan J."/>
            <person name="Lipzen A."/>
            <person name="Riley R."/>
            <person name="Andreopoulos W."/>
            <person name="He G."/>
            <person name="Johnson J."/>
            <person name="Nolan M."/>
            <person name="Tritt A."/>
            <person name="Barry K.W."/>
            <person name="Grigoriev I.V."/>
            <person name="Nagy L.G."/>
            <person name="Hibbett D."/>
            <person name="Henrissat B."/>
            <person name="Matheny P.B."/>
            <person name="Labbe J."/>
            <person name="Martin F.M."/>
        </authorList>
    </citation>
    <scope>NUCLEOTIDE SEQUENCE</scope>
    <source>
        <strain evidence="1">FP105234-sp</strain>
    </source>
</reference>
<dbReference type="EMBL" id="MU276117">
    <property type="protein sequence ID" value="KAI0041527.1"/>
    <property type="molecule type" value="Genomic_DNA"/>
</dbReference>
<keyword evidence="2" id="KW-1185">Reference proteome</keyword>
<dbReference type="Proteomes" id="UP000814033">
    <property type="component" value="Unassembled WGS sequence"/>
</dbReference>
<gene>
    <name evidence="1" type="ORF">FA95DRAFT_1610936</name>
</gene>
<protein>
    <submittedName>
        <fullName evidence="1">Uncharacterized protein</fullName>
    </submittedName>
</protein>
<evidence type="ECO:0000313" key="1">
    <source>
        <dbReference type="EMBL" id="KAI0041527.1"/>
    </source>
</evidence>
<comment type="caution">
    <text evidence="1">The sequence shown here is derived from an EMBL/GenBank/DDBJ whole genome shotgun (WGS) entry which is preliminary data.</text>
</comment>